<dbReference type="InterPro" id="IPR004843">
    <property type="entry name" value="Calcineurin-like_PHP"/>
</dbReference>
<comment type="similarity">
    <text evidence="2">Belongs to the Ap4A hydrolase family.</text>
</comment>
<protein>
    <recommendedName>
        <fullName evidence="3">bis(5'-nucleosyl)-tetraphosphatase (symmetrical)</fullName>
        <ecNumber evidence="3">3.6.1.41</ecNumber>
    </recommendedName>
    <alternativeName>
        <fullName evidence="6">Ap4A hydrolase</fullName>
    </alternativeName>
    <alternativeName>
        <fullName evidence="5">Diadenosine 5',5'''-P1,P4-tetraphosphate pyrophosphohydrolase</fullName>
    </alternativeName>
    <alternativeName>
        <fullName evidence="7">Diadenosine tetraphosphatase</fullName>
    </alternativeName>
</protein>
<dbReference type="EC" id="3.6.1.41" evidence="3"/>
<dbReference type="NCBIfam" id="NF001204">
    <property type="entry name" value="PRK00166.1"/>
    <property type="match status" value="1"/>
</dbReference>
<comment type="catalytic activity">
    <reaction evidence="8">
        <text>P(1),P(4)-bis(5'-adenosyl) tetraphosphate + H2O = 2 ADP + 2 H(+)</text>
        <dbReference type="Rhea" id="RHEA:24252"/>
        <dbReference type="ChEBI" id="CHEBI:15377"/>
        <dbReference type="ChEBI" id="CHEBI:15378"/>
        <dbReference type="ChEBI" id="CHEBI:58141"/>
        <dbReference type="ChEBI" id="CHEBI:456216"/>
        <dbReference type="EC" id="3.6.1.41"/>
    </reaction>
</comment>
<evidence type="ECO:0000256" key="6">
    <source>
        <dbReference type="ARBA" id="ARBA00032248"/>
    </source>
</evidence>
<evidence type="ECO:0000256" key="5">
    <source>
        <dbReference type="ARBA" id="ARBA00031248"/>
    </source>
</evidence>
<dbReference type="InterPro" id="IPR029052">
    <property type="entry name" value="Metallo-depent_PP-like"/>
</dbReference>
<evidence type="ECO:0000256" key="7">
    <source>
        <dbReference type="ARBA" id="ARBA00033210"/>
    </source>
</evidence>
<comment type="caution">
    <text evidence="10">The sequence shown here is derived from an EMBL/GenBank/DDBJ whole genome shotgun (WGS) entry which is preliminary data.</text>
</comment>
<evidence type="ECO:0000256" key="4">
    <source>
        <dbReference type="ARBA" id="ARBA00022801"/>
    </source>
</evidence>
<dbReference type="NCBIfam" id="TIGR00668">
    <property type="entry name" value="apaH"/>
    <property type="match status" value="1"/>
</dbReference>
<proteinExistence type="inferred from homology"/>
<dbReference type="EMBL" id="NVWI01000004">
    <property type="protein sequence ID" value="PCJ41724.1"/>
    <property type="molecule type" value="Genomic_DNA"/>
</dbReference>
<dbReference type="PIRSF" id="PIRSF000903">
    <property type="entry name" value="B5n-ttraPtase_sm"/>
    <property type="match status" value="1"/>
</dbReference>
<reference evidence="11" key="1">
    <citation type="submission" date="2017-08" db="EMBL/GenBank/DDBJ databases">
        <title>A dynamic microbial community with high functional redundancy inhabits the cold, oxic subseafloor aquifer.</title>
        <authorList>
            <person name="Tully B.J."/>
            <person name="Wheat C.G."/>
            <person name="Glazer B.T."/>
            <person name="Huber J.A."/>
        </authorList>
    </citation>
    <scope>NUCLEOTIDE SEQUENCE [LARGE SCALE GENOMIC DNA]</scope>
</reference>
<evidence type="ECO:0000313" key="11">
    <source>
        <dbReference type="Proteomes" id="UP000228987"/>
    </source>
</evidence>
<dbReference type="GO" id="GO:0008803">
    <property type="term" value="F:bis(5'-nucleosyl)-tetraphosphatase (symmetrical) activity"/>
    <property type="evidence" value="ECO:0007669"/>
    <property type="project" value="UniProtKB-EC"/>
</dbReference>
<dbReference type="Pfam" id="PF00149">
    <property type="entry name" value="Metallophos"/>
    <property type="match status" value="1"/>
</dbReference>
<dbReference type="InterPro" id="IPR004617">
    <property type="entry name" value="ApaH"/>
</dbReference>
<dbReference type="PANTHER" id="PTHR40942">
    <property type="match status" value="1"/>
</dbReference>
<evidence type="ECO:0000256" key="1">
    <source>
        <dbReference type="ARBA" id="ARBA00003413"/>
    </source>
</evidence>
<dbReference type="Proteomes" id="UP000228987">
    <property type="component" value="Unassembled WGS sequence"/>
</dbReference>
<dbReference type="AlphaFoldDB" id="A0A2A5CCV6"/>
<dbReference type="PANTHER" id="PTHR40942:SF4">
    <property type="entry name" value="CYTOCHROME C5"/>
    <property type="match status" value="1"/>
</dbReference>
<dbReference type="CDD" id="cd07422">
    <property type="entry name" value="MPP_ApaH"/>
    <property type="match status" value="1"/>
</dbReference>
<evidence type="ECO:0000256" key="8">
    <source>
        <dbReference type="ARBA" id="ARBA00049417"/>
    </source>
</evidence>
<evidence type="ECO:0000259" key="9">
    <source>
        <dbReference type="Pfam" id="PF00149"/>
    </source>
</evidence>
<organism evidence="10 11">
    <name type="scientific">SAR86 cluster bacterium</name>
    <dbReference type="NCBI Taxonomy" id="2030880"/>
    <lineage>
        <taxon>Bacteria</taxon>
        <taxon>Pseudomonadati</taxon>
        <taxon>Pseudomonadota</taxon>
        <taxon>Gammaproteobacteria</taxon>
        <taxon>SAR86 cluster</taxon>
    </lineage>
</organism>
<keyword evidence="4" id="KW-0378">Hydrolase</keyword>
<evidence type="ECO:0000256" key="2">
    <source>
        <dbReference type="ARBA" id="ARBA00005419"/>
    </source>
</evidence>
<accession>A0A2A5CCV6</accession>
<evidence type="ECO:0000256" key="3">
    <source>
        <dbReference type="ARBA" id="ARBA00012506"/>
    </source>
</evidence>
<dbReference type="Gene3D" id="3.60.21.10">
    <property type="match status" value="1"/>
</dbReference>
<comment type="function">
    <text evidence="1">Hydrolyzes diadenosine 5',5'''-P1,P4-tetraphosphate to yield ADP.</text>
</comment>
<evidence type="ECO:0000313" key="10">
    <source>
        <dbReference type="EMBL" id="PCJ41724.1"/>
    </source>
</evidence>
<sequence>MAVYAVGDLQGCYEPLIKLLDKINFDPTKDRLWSVGDLINRGPDSLKTLRFLKQLGSAFTAVLGNHDLHFMALATGAYTGGKKKTLKKLLAAPDCAELCEWVRNLPILHYEKLETDTGEQAFLMVHAGIAPGWSLKQALGYAKEIEDVLRGETYTKFLNKMYGDQPDIWHDELAGMERLRVLTNYFTRIRFCNKETQLNLAIKTGISTAPKGFKPWYQYQKLSNEMVILFGHWATLNGVTDTENVYALDTGCVWGRCLTALRLEDKQIFCIDCD</sequence>
<dbReference type="SUPFAM" id="SSF56300">
    <property type="entry name" value="Metallo-dependent phosphatases"/>
    <property type="match status" value="1"/>
</dbReference>
<gene>
    <name evidence="10" type="ORF">COA71_06850</name>
</gene>
<name>A0A2A5CCV6_9GAMM</name>
<feature type="domain" description="Calcineurin-like phosphoesterase" evidence="9">
    <location>
        <begin position="1"/>
        <end position="156"/>
    </location>
</feature>